<proteinExistence type="predicted"/>
<gene>
    <name evidence="1" type="ORF">PTTG_04706</name>
</gene>
<dbReference type="EnsemblFungi" id="PTTG_04706-t43_1">
    <property type="protein sequence ID" value="PTTG_04706-t43_1-p1"/>
    <property type="gene ID" value="PTTG_04706"/>
</dbReference>
<organism evidence="1">
    <name type="scientific">Puccinia triticina (isolate 1-1 / race 1 (BBBD))</name>
    <name type="common">Brown leaf rust fungus</name>
    <dbReference type="NCBI Taxonomy" id="630390"/>
    <lineage>
        <taxon>Eukaryota</taxon>
        <taxon>Fungi</taxon>
        <taxon>Dikarya</taxon>
        <taxon>Basidiomycota</taxon>
        <taxon>Pucciniomycotina</taxon>
        <taxon>Pucciniomycetes</taxon>
        <taxon>Pucciniales</taxon>
        <taxon>Pucciniaceae</taxon>
        <taxon>Puccinia</taxon>
    </lineage>
</organism>
<accession>A0A180GEZ3</accession>
<reference evidence="2 3" key="3">
    <citation type="journal article" date="2017" name="G3 (Bethesda)">
        <title>Comparative analysis highlights variable genome content of wheat rusts and divergence of the mating loci.</title>
        <authorList>
            <person name="Cuomo C.A."/>
            <person name="Bakkeren G."/>
            <person name="Khalil H.B."/>
            <person name="Panwar V."/>
            <person name="Joly D."/>
            <person name="Linning R."/>
            <person name="Sakthikumar S."/>
            <person name="Song X."/>
            <person name="Adiconis X."/>
            <person name="Fan L."/>
            <person name="Goldberg J.M."/>
            <person name="Levin J.Z."/>
            <person name="Young S."/>
            <person name="Zeng Q."/>
            <person name="Anikster Y."/>
            <person name="Bruce M."/>
            <person name="Wang M."/>
            <person name="Yin C."/>
            <person name="McCallum B."/>
            <person name="Szabo L.J."/>
            <person name="Hulbert S."/>
            <person name="Chen X."/>
            <person name="Fellers J.P."/>
        </authorList>
    </citation>
    <scope>NUCLEOTIDE SEQUENCE</scope>
    <source>
        <strain evidence="3">Isolate 1-1 / race 1 (BBBD)</strain>
        <strain evidence="2">isolate 1-1 / race 1 (BBBD)</strain>
    </source>
</reference>
<dbReference type="Proteomes" id="UP000005240">
    <property type="component" value="Unassembled WGS sequence"/>
</dbReference>
<reference evidence="1" key="2">
    <citation type="submission" date="2016-05" db="EMBL/GenBank/DDBJ databases">
        <title>Comparative analysis highlights variable genome content of wheat rusts and divergence of the mating loci.</title>
        <authorList>
            <person name="Cuomo C.A."/>
            <person name="Bakkeren G."/>
            <person name="Szabo L."/>
            <person name="Khalil H."/>
            <person name="Joly D."/>
            <person name="Goldberg J."/>
            <person name="Young S."/>
            <person name="Zeng Q."/>
            <person name="Fellers J."/>
        </authorList>
    </citation>
    <scope>NUCLEOTIDE SEQUENCE [LARGE SCALE GENOMIC DNA]</scope>
    <source>
        <strain evidence="1">1-1 BBBD Race 1</strain>
    </source>
</reference>
<evidence type="ECO:0000313" key="3">
    <source>
        <dbReference type="Proteomes" id="UP000005240"/>
    </source>
</evidence>
<reference evidence="2" key="4">
    <citation type="submission" date="2025-05" db="UniProtKB">
        <authorList>
            <consortium name="EnsemblFungi"/>
        </authorList>
    </citation>
    <scope>IDENTIFICATION</scope>
    <source>
        <strain evidence="2">isolate 1-1 / race 1 (BBBD)</strain>
    </source>
</reference>
<reference evidence="1" key="1">
    <citation type="submission" date="2009-11" db="EMBL/GenBank/DDBJ databases">
        <authorList>
            <consortium name="The Broad Institute Genome Sequencing Platform"/>
            <person name="Ward D."/>
            <person name="Feldgarden M."/>
            <person name="Earl A."/>
            <person name="Young S.K."/>
            <person name="Zeng Q."/>
            <person name="Koehrsen M."/>
            <person name="Alvarado L."/>
            <person name="Berlin A."/>
            <person name="Bochicchio J."/>
            <person name="Borenstein D."/>
            <person name="Chapman S.B."/>
            <person name="Chen Z."/>
            <person name="Engels R."/>
            <person name="Freedman E."/>
            <person name="Gellesch M."/>
            <person name="Goldberg J."/>
            <person name="Griggs A."/>
            <person name="Gujja S."/>
            <person name="Heilman E."/>
            <person name="Heiman D."/>
            <person name="Hepburn T."/>
            <person name="Howarth C."/>
            <person name="Jen D."/>
            <person name="Larson L."/>
            <person name="Lewis B."/>
            <person name="Mehta T."/>
            <person name="Park D."/>
            <person name="Pearson M."/>
            <person name="Roberts A."/>
            <person name="Saif S."/>
            <person name="Shea T."/>
            <person name="Shenoy N."/>
            <person name="Sisk P."/>
            <person name="Stolte C."/>
            <person name="Sykes S."/>
            <person name="Thomson T."/>
            <person name="Walk T."/>
            <person name="White J."/>
            <person name="Yandava C."/>
            <person name="Izard J."/>
            <person name="Baranova O.V."/>
            <person name="Blanton J.M."/>
            <person name="Tanner A.C."/>
            <person name="Dewhirst F.E."/>
            <person name="Haas B."/>
            <person name="Nusbaum C."/>
            <person name="Birren B."/>
        </authorList>
    </citation>
    <scope>NUCLEOTIDE SEQUENCE [LARGE SCALE GENOMIC DNA]</scope>
    <source>
        <strain evidence="1">1-1 BBBD Race 1</strain>
    </source>
</reference>
<evidence type="ECO:0000313" key="2">
    <source>
        <dbReference type="EnsemblFungi" id="PTTG_04706-t43_1-p1"/>
    </source>
</evidence>
<name>A0A180GEZ3_PUCT1</name>
<keyword evidence="3" id="KW-1185">Reference proteome</keyword>
<evidence type="ECO:0000313" key="1">
    <source>
        <dbReference type="EMBL" id="OAV91191.1"/>
    </source>
</evidence>
<dbReference type="AlphaFoldDB" id="A0A180GEZ3"/>
<protein>
    <submittedName>
        <fullName evidence="1 2">Uncharacterized protein</fullName>
    </submittedName>
</protein>
<dbReference type="VEuPathDB" id="FungiDB:PTTG_04706"/>
<dbReference type="EMBL" id="ADAS02000085">
    <property type="protein sequence ID" value="OAV91191.1"/>
    <property type="molecule type" value="Genomic_DNA"/>
</dbReference>
<sequence>MGMLSGIGSLVRKDTGNGLWVVFIGLGCKTMNKVYDMQHILYEQPWAKKCWNTDNPHKRSTPVGWKANRFPSLYSSELVEVQPKPNHRRSQLLTILSPTSLINRISLSIADEDNL</sequence>